<dbReference type="InterPro" id="IPR002659">
    <property type="entry name" value="Glyco_trans_31"/>
</dbReference>
<keyword evidence="12" id="KW-1185">Reference proteome</keyword>
<dbReference type="EMBL" id="CAVLGL010000086">
    <property type="protein sequence ID" value="CAK1590771.1"/>
    <property type="molecule type" value="Genomic_DNA"/>
</dbReference>
<sequence length="360" mass="42195">MWTSSIHSAVCGAPIVLVHKMVRRKLFLLIALLLVSFLSVLPSSWWLANVVSHTLLPSPPPSQDLRQFLRNRNLQSYLNNIQLLAEPTPSDCESQSIIPMIILVSSRPHHFEQRDAIRNTWAKKQITYFIMGVQQSSRNFIMEGIYIEAEKLRDIIVYDFIDSYQNLTLKTALMLQWTLDKCSQVNFLFKTDDDVFVNPWTLKTVAREHPHAQLLGYKINKSRLHRDVYYKHYMPRWLQRDDIIQEYLSGTGYLINGGYLRKILNAAYKVPLVNIEDVYISYLVAKKTLNLTLTHDSRLSPKKPWIPLRCIYWNLATIHSVRPSEITSIWSSVKLVAKQYRRNKNVCNIYNFFNRDIFLY</sequence>
<keyword evidence="8 10" id="KW-0333">Golgi apparatus</keyword>
<keyword evidence="7 10" id="KW-1133">Transmembrane helix</keyword>
<dbReference type="GO" id="GO:0016758">
    <property type="term" value="F:hexosyltransferase activity"/>
    <property type="evidence" value="ECO:0007669"/>
    <property type="project" value="InterPro"/>
</dbReference>
<evidence type="ECO:0000256" key="3">
    <source>
        <dbReference type="ARBA" id="ARBA00022676"/>
    </source>
</evidence>
<evidence type="ECO:0000313" key="11">
    <source>
        <dbReference type="EMBL" id="CAK1590771.1"/>
    </source>
</evidence>
<reference evidence="11 12" key="1">
    <citation type="submission" date="2023-11" db="EMBL/GenBank/DDBJ databases">
        <authorList>
            <person name="Hedman E."/>
            <person name="Englund M."/>
            <person name="Stromberg M."/>
            <person name="Nyberg Akerstrom W."/>
            <person name="Nylinder S."/>
            <person name="Jareborg N."/>
            <person name="Kallberg Y."/>
            <person name="Kronander E."/>
        </authorList>
    </citation>
    <scope>NUCLEOTIDE SEQUENCE [LARGE SCALE GENOMIC DNA]</scope>
</reference>
<dbReference type="PANTHER" id="PTHR11214">
    <property type="entry name" value="BETA-1,3-N-ACETYLGLUCOSAMINYLTRANSFERASE"/>
    <property type="match status" value="1"/>
</dbReference>
<evidence type="ECO:0000256" key="9">
    <source>
        <dbReference type="ARBA" id="ARBA00023136"/>
    </source>
</evidence>
<name>A0AAV1L5V4_9NEOP</name>
<evidence type="ECO:0000256" key="6">
    <source>
        <dbReference type="ARBA" id="ARBA00022968"/>
    </source>
</evidence>
<proteinExistence type="inferred from homology"/>
<evidence type="ECO:0000256" key="10">
    <source>
        <dbReference type="RuleBase" id="RU363063"/>
    </source>
</evidence>
<evidence type="ECO:0000256" key="7">
    <source>
        <dbReference type="ARBA" id="ARBA00022989"/>
    </source>
</evidence>
<dbReference type="Gene3D" id="3.90.550.50">
    <property type="match status" value="1"/>
</dbReference>
<evidence type="ECO:0000256" key="4">
    <source>
        <dbReference type="ARBA" id="ARBA00022679"/>
    </source>
</evidence>
<evidence type="ECO:0000313" key="12">
    <source>
        <dbReference type="Proteomes" id="UP001314205"/>
    </source>
</evidence>
<keyword evidence="4" id="KW-0808">Transferase</keyword>
<dbReference type="Proteomes" id="UP001314205">
    <property type="component" value="Unassembled WGS sequence"/>
</dbReference>
<feature type="transmembrane region" description="Helical" evidence="10">
    <location>
        <begin position="26"/>
        <end position="48"/>
    </location>
</feature>
<keyword evidence="9 10" id="KW-0472">Membrane</keyword>
<evidence type="ECO:0000256" key="8">
    <source>
        <dbReference type="ARBA" id="ARBA00023034"/>
    </source>
</evidence>
<dbReference type="EC" id="2.4.1.-" evidence="10"/>
<evidence type="ECO:0000256" key="2">
    <source>
        <dbReference type="ARBA" id="ARBA00008661"/>
    </source>
</evidence>
<keyword evidence="6 10" id="KW-0735">Signal-anchor</keyword>
<dbReference type="Pfam" id="PF01762">
    <property type="entry name" value="Galactosyl_T"/>
    <property type="match status" value="1"/>
</dbReference>
<dbReference type="PANTHER" id="PTHR11214:SF3">
    <property type="entry name" value="BETA-1,3-GALACTOSYLTRANSFERASE 6"/>
    <property type="match status" value="1"/>
</dbReference>
<dbReference type="GO" id="GO:0006493">
    <property type="term" value="P:protein O-linked glycosylation"/>
    <property type="evidence" value="ECO:0007669"/>
    <property type="project" value="TreeGrafter"/>
</dbReference>
<protein>
    <recommendedName>
        <fullName evidence="10">Hexosyltransferase</fullName>
        <ecNumber evidence="10">2.4.1.-</ecNumber>
    </recommendedName>
</protein>
<keyword evidence="3 10" id="KW-0328">Glycosyltransferase</keyword>
<dbReference type="GO" id="GO:0000139">
    <property type="term" value="C:Golgi membrane"/>
    <property type="evidence" value="ECO:0007669"/>
    <property type="project" value="UniProtKB-SubCell"/>
</dbReference>
<comment type="similarity">
    <text evidence="2 10">Belongs to the glycosyltransferase 31 family.</text>
</comment>
<keyword evidence="5 10" id="KW-0812">Transmembrane</keyword>
<dbReference type="AlphaFoldDB" id="A0AAV1L5V4"/>
<evidence type="ECO:0000256" key="5">
    <source>
        <dbReference type="ARBA" id="ARBA00022692"/>
    </source>
</evidence>
<comment type="caution">
    <text evidence="11">The sequence shown here is derived from an EMBL/GenBank/DDBJ whole genome shotgun (WGS) entry which is preliminary data.</text>
</comment>
<accession>A0AAV1L5V4</accession>
<comment type="subcellular location">
    <subcellularLocation>
        <location evidence="1 10">Golgi apparatus membrane</location>
        <topology evidence="1 10">Single-pass type II membrane protein</topology>
    </subcellularLocation>
</comment>
<evidence type="ECO:0000256" key="1">
    <source>
        <dbReference type="ARBA" id="ARBA00004323"/>
    </source>
</evidence>
<organism evidence="11 12">
    <name type="scientific">Parnassius mnemosyne</name>
    <name type="common">clouded apollo</name>
    <dbReference type="NCBI Taxonomy" id="213953"/>
    <lineage>
        <taxon>Eukaryota</taxon>
        <taxon>Metazoa</taxon>
        <taxon>Ecdysozoa</taxon>
        <taxon>Arthropoda</taxon>
        <taxon>Hexapoda</taxon>
        <taxon>Insecta</taxon>
        <taxon>Pterygota</taxon>
        <taxon>Neoptera</taxon>
        <taxon>Endopterygota</taxon>
        <taxon>Lepidoptera</taxon>
        <taxon>Glossata</taxon>
        <taxon>Ditrysia</taxon>
        <taxon>Papilionoidea</taxon>
        <taxon>Papilionidae</taxon>
        <taxon>Parnassiinae</taxon>
        <taxon>Parnassini</taxon>
        <taxon>Parnassius</taxon>
        <taxon>Driopa</taxon>
    </lineage>
</organism>
<gene>
    <name evidence="11" type="ORF">PARMNEM_LOCUS11088</name>
</gene>